<reference evidence="2 3" key="1">
    <citation type="submission" date="2019-05" db="EMBL/GenBank/DDBJ databases">
        <title>Another draft genome of Portunus trituberculatus and its Hox gene families provides insights of decapod evolution.</title>
        <authorList>
            <person name="Jeong J.-H."/>
            <person name="Song I."/>
            <person name="Kim S."/>
            <person name="Choi T."/>
            <person name="Kim D."/>
            <person name="Ryu S."/>
            <person name="Kim W."/>
        </authorList>
    </citation>
    <scope>NUCLEOTIDE SEQUENCE [LARGE SCALE GENOMIC DNA]</scope>
    <source>
        <tissue evidence="2">Muscle</tissue>
    </source>
</reference>
<feature type="region of interest" description="Disordered" evidence="1">
    <location>
        <begin position="1"/>
        <end position="44"/>
    </location>
</feature>
<protein>
    <submittedName>
        <fullName evidence="2">Uncharacterized protein</fullName>
    </submittedName>
</protein>
<accession>A0A5B7KHD1</accession>
<name>A0A5B7KHD1_PORTR</name>
<proteinExistence type="predicted"/>
<evidence type="ECO:0000313" key="2">
    <source>
        <dbReference type="EMBL" id="MPD06187.1"/>
    </source>
</evidence>
<keyword evidence="3" id="KW-1185">Reference proteome</keyword>
<organism evidence="2 3">
    <name type="scientific">Portunus trituberculatus</name>
    <name type="common">Swimming crab</name>
    <name type="synonym">Neptunus trituberculatus</name>
    <dbReference type="NCBI Taxonomy" id="210409"/>
    <lineage>
        <taxon>Eukaryota</taxon>
        <taxon>Metazoa</taxon>
        <taxon>Ecdysozoa</taxon>
        <taxon>Arthropoda</taxon>
        <taxon>Crustacea</taxon>
        <taxon>Multicrustacea</taxon>
        <taxon>Malacostraca</taxon>
        <taxon>Eumalacostraca</taxon>
        <taxon>Eucarida</taxon>
        <taxon>Decapoda</taxon>
        <taxon>Pleocyemata</taxon>
        <taxon>Brachyura</taxon>
        <taxon>Eubrachyura</taxon>
        <taxon>Portunoidea</taxon>
        <taxon>Portunidae</taxon>
        <taxon>Portuninae</taxon>
        <taxon>Portunus</taxon>
    </lineage>
</organism>
<feature type="compositionally biased region" description="Basic and acidic residues" evidence="1">
    <location>
        <begin position="8"/>
        <end position="19"/>
    </location>
</feature>
<gene>
    <name evidence="2" type="ORF">E2C01_101980</name>
</gene>
<dbReference type="EMBL" id="VSRR010149877">
    <property type="protein sequence ID" value="MPD06187.1"/>
    <property type="molecule type" value="Genomic_DNA"/>
</dbReference>
<evidence type="ECO:0000313" key="3">
    <source>
        <dbReference type="Proteomes" id="UP000324222"/>
    </source>
</evidence>
<comment type="caution">
    <text evidence="2">The sequence shown here is derived from an EMBL/GenBank/DDBJ whole genome shotgun (WGS) entry which is preliminary data.</text>
</comment>
<evidence type="ECO:0000256" key="1">
    <source>
        <dbReference type="SAM" id="MobiDB-lite"/>
    </source>
</evidence>
<sequence length="44" mass="4993">MVPYENSAEFRDCLRRGTSEGEVEEQARATLQGKREGHNEVAEL</sequence>
<feature type="compositionally biased region" description="Basic and acidic residues" evidence="1">
    <location>
        <begin position="33"/>
        <end position="44"/>
    </location>
</feature>
<dbReference type="Proteomes" id="UP000324222">
    <property type="component" value="Unassembled WGS sequence"/>
</dbReference>
<dbReference type="AlphaFoldDB" id="A0A5B7KHD1"/>